<evidence type="ECO:0000313" key="18">
    <source>
        <dbReference type="Proteomes" id="UP000095665"/>
    </source>
</evidence>
<proteinExistence type="inferred from homology"/>
<dbReference type="KEGG" id="ged:FVIR_GE00292"/>
<dbReference type="NCBIfam" id="TIGR03592">
    <property type="entry name" value="yidC_oxa1_cterm"/>
    <property type="match status" value="1"/>
</dbReference>
<feature type="transmembrane region" description="Helical" evidence="14">
    <location>
        <begin position="357"/>
        <end position="376"/>
    </location>
</feature>
<evidence type="ECO:0000256" key="12">
    <source>
        <dbReference type="ARBA" id="ARBA00033245"/>
    </source>
</evidence>
<feature type="transmembrane region" description="Helical" evidence="14">
    <location>
        <begin position="467"/>
        <end position="485"/>
    </location>
</feature>
<keyword evidence="11 14" id="KW-0143">Chaperone</keyword>
<dbReference type="STRING" id="1070130.FVIR_GE00292"/>
<dbReference type="PRINTS" id="PR01900">
    <property type="entry name" value="YIDCPROTEIN"/>
</dbReference>
<feature type="domain" description="Membrane insertase YidC N-terminal" evidence="16">
    <location>
        <begin position="65"/>
        <end position="346"/>
    </location>
</feature>
<feature type="transmembrane region" description="Helical" evidence="14">
    <location>
        <begin position="497"/>
        <end position="522"/>
    </location>
</feature>
<feature type="domain" description="Membrane insertase YidC/Oxa/ALB C-terminal" evidence="15">
    <location>
        <begin position="357"/>
        <end position="536"/>
    </location>
</feature>
<dbReference type="FunFam" id="2.70.98.90:FF:000001">
    <property type="entry name" value="Membrane protein insertase YidC"/>
    <property type="match status" value="1"/>
</dbReference>
<feature type="transmembrane region" description="Helical" evidence="14">
    <location>
        <begin position="426"/>
        <end position="447"/>
    </location>
</feature>
<evidence type="ECO:0000256" key="1">
    <source>
        <dbReference type="ARBA" id="ARBA00004429"/>
    </source>
</evidence>
<dbReference type="AlphaFoldDB" id="A0A143WQY2"/>
<dbReference type="CDD" id="cd20070">
    <property type="entry name" value="5TM_YidC_Alb3"/>
    <property type="match status" value="1"/>
</dbReference>
<evidence type="ECO:0000256" key="6">
    <source>
        <dbReference type="ARBA" id="ARBA00022519"/>
    </source>
</evidence>
<gene>
    <name evidence="14 17" type="primary">yidC</name>
    <name evidence="17" type="ORF">FVIR_GE00292</name>
</gene>
<organism evidence="17 18">
    <name type="scientific">Candidatus Gullanella endobia</name>
    <dbReference type="NCBI Taxonomy" id="1070130"/>
    <lineage>
        <taxon>Bacteria</taxon>
        <taxon>Pseudomonadati</taxon>
        <taxon>Pseudomonadota</taxon>
        <taxon>Gammaproteobacteria</taxon>
        <taxon>Enterobacterales</taxon>
        <taxon>Enterobacteriaceae</taxon>
        <taxon>Candidatus Gullanella</taxon>
    </lineage>
</organism>
<evidence type="ECO:0000259" key="16">
    <source>
        <dbReference type="Pfam" id="PF14849"/>
    </source>
</evidence>
<comment type="function">
    <text evidence="14">Required for the insertion and/or proper folding and/or complex formation of integral membrane proteins into the membrane. Involved in integration of membrane proteins that insert both dependently and independently of the Sec translocase complex, as well as at least some lipoproteins. Aids folding of multispanning membrane proteins.</text>
</comment>
<dbReference type="EMBL" id="LN999832">
    <property type="protein sequence ID" value="CUX96155.1"/>
    <property type="molecule type" value="Genomic_DNA"/>
</dbReference>
<keyword evidence="8 14" id="KW-0653">Protein transport</keyword>
<dbReference type="GO" id="GO:0015031">
    <property type="term" value="P:protein transport"/>
    <property type="evidence" value="ECO:0007669"/>
    <property type="project" value="UniProtKB-KW"/>
</dbReference>
<dbReference type="PATRIC" id="fig|1070130.3.peg.475"/>
<comment type="subcellular location">
    <subcellularLocation>
        <location evidence="1">Cell inner membrane</location>
        <topology evidence="1">Multi-pass membrane protein</topology>
    </subcellularLocation>
    <subcellularLocation>
        <location evidence="14">Cell membrane</location>
        <topology evidence="14">Multi-pass membrane protein</topology>
    </subcellularLocation>
</comment>
<dbReference type="Proteomes" id="UP000095665">
    <property type="component" value="Chromosome I"/>
</dbReference>
<evidence type="ECO:0000259" key="15">
    <source>
        <dbReference type="Pfam" id="PF02096"/>
    </source>
</evidence>
<keyword evidence="18" id="KW-1185">Reference proteome</keyword>
<dbReference type="Gene3D" id="2.70.98.90">
    <property type="match status" value="1"/>
</dbReference>
<dbReference type="PANTHER" id="PTHR12428">
    <property type="entry name" value="OXA1"/>
    <property type="match status" value="1"/>
</dbReference>
<accession>A0A143WQY2</accession>
<dbReference type="NCBIfam" id="TIGR03593">
    <property type="entry name" value="yidC_nterm"/>
    <property type="match status" value="1"/>
</dbReference>
<dbReference type="Pfam" id="PF14849">
    <property type="entry name" value="YidC_periplas"/>
    <property type="match status" value="1"/>
</dbReference>
<evidence type="ECO:0000256" key="5">
    <source>
        <dbReference type="ARBA" id="ARBA00022475"/>
    </source>
</evidence>
<evidence type="ECO:0000256" key="14">
    <source>
        <dbReference type="HAMAP-Rule" id="MF_01810"/>
    </source>
</evidence>
<keyword evidence="4 14" id="KW-0813">Transport</keyword>
<dbReference type="InterPro" id="IPR028055">
    <property type="entry name" value="YidC/Oxa/ALB_C"/>
</dbReference>
<keyword evidence="7 14" id="KW-0812">Transmembrane</keyword>
<evidence type="ECO:0000256" key="8">
    <source>
        <dbReference type="ARBA" id="ARBA00022927"/>
    </source>
</evidence>
<evidence type="ECO:0000256" key="3">
    <source>
        <dbReference type="ARBA" id="ARBA00015325"/>
    </source>
</evidence>
<dbReference type="GO" id="GO:0032977">
    <property type="term" value="F:membrane insertase activity"/>
    <property type="evidence" value="ECO:0007669"/>
    <property type="project" value="InterPro"/>
</dbReference>
<dbReference type="RefSeq" id="WP_067498024.1">
    <property type="nucleotide sequence ID" value="NZ_LN999832.1"/>
</dbReference>
<evidence type="ECO:0000313" key="17">
    <source>
        <dbReference type="EMBL" id="CUX96155.1"/>
    </source>
</evidence>
<sequence>MDSQRNLLVIALLFISFIIWQAWQMEYTSVSTIKTTQQTEQTENTTILYKDSSNIPISNTQSQIIVVKTDVLLLKINTRGGDIEQAFLLPYPDTINSPNPFHLLETSPKFIYQAQSGLIGKNGPDNPTNKNRPLFTAKQDTYILENNQTELHVPLTYIALDGVVYTKTFILKRGDFSLKVNYYINNTSTQPLNLVMFGQLKQSINLPEERSTSNSNFSLHTYRGIAYSTKEDAYQKYSFKDIKNKNLNVITDGGWIAMLQQYFGTAWIPFTAGKNIFYSRNLRNGLVTVGFKSTPITVAVGGKSELKAILWLGPKIQDKMALIAPNFDLAVDYGWLWFIAKPIFKLLKLIQNYTGNWGFSIIIITFIVRSIMYPLTKAQYTSMAKMRMLKPKLVAICKRLSDNKQQQSKEIMALYKTENINPLGGCLPLIIQMPIFLALYYVLSGSIELRHAPFALWIYDLSAQDPYFILPILMGITMFFIQKISPITVTDPIRKKVMLFIPMIFIVFFLWFPSGLVLYYTVNNLVTIIQNQLIYRDLYSSNKKNK</sequence>
<dbReference type="OrthoDB" id="9780552at2"/>
<dbReference type="HAMAP" id="MF_01810">
    <property type="entry name" value="YidC_type1"/>
    <property type="match status" value="1"/>
</dbReference>
<evidence type="ECO:0000256" key="7">
    <source>
        <dbReference type="ARBA" id="ARBA00022692"/>
    </source>
</evidence>
<keyword evidence="6" id="KW-0997">Cell inner membrane</keyword>
<dbReference type="PRINTS" id="PR00701">
    <property type="entry name" value="60KDINNERMP"/>
</dbReference>
<protein>
    <recommendedName>
        <fullName evidence="3 14">Membrane protein insertase YidC</fullName>
    </recommendedName>
    <alternativeName>
        <fullName evidence="13 14">Foldase YidC</fullName>
    </alternativeName>
    <alternativeName>
        <fullName evidence="12 14">Membrane integrase YidC</fullName>
    </alternativeName>
    <alternativeName>
        <fullName evidence="14">Membrane protein YidC</fullName>
    </alternativeName>
</protein>
<evidence type="ECO:0000256" key="13">
    <source>
        <dbReference type="ARBA" id="ARBA00033342"/>
    </source>
</evidence>
<dbReference type="NCBIfam" id="NF002352">
    <property type="entry name" value="PRK01318.1-3"/>
    <property type="match status" value="1"/>
</dbReference>
<reference evidence="18" key="1">
    <citation type="submission" date="2016-01" db="EMBL/GenBank/DDBJ databases">
        <authorList>
            <person name="Husnik F."/>
        </authorList>
    </citation>
    <scope>NUCLEOTIDE SEQUENCE [LARGE SCALE GENOMIC DNA]</scope>
</reference>
<dbReference type="Pfam" id="PF02096">
    <property type="entry name" value="60KD_IMP"/>
    <property type="match status" value="1"/>
</dbReference>
<evidence type="ECO:0000256" key="10">
    <source>
        <dbReference type="ARBA" id="ARBA00023136"/>
    </source>
</evidence>
<dbReference type="CDD" id="cd19961">
    <property type="entry name" value="EcYidC-like_peri"/>
    <property type="match status" value="1"/>
</dbReference>
<keyword evidence="9 14" id="KW-1133">Transmembrane helix</keyword>
<dbReference type="InterPro" id="IPR019998">
    <property type="entry name" value="Membr_insert_YidC"/>
</dbReference>
<dbReference type="InterPro" id="IPR047196">
    <property type="entry name" value="YidC_ALB_C"/>
</dbReference>
<evidence type="ECO:0000256" key="9">
    <source>
        <dbReference type="ARBA" id="ARBA00022989"/>
    </source>
</evidence>
<dbReference type="NCBIfam" id="NF002351">
    <property type="entry name" value="PRK01318.1-1"/>
    <property type="match status" value="1"/>
</dbReference>
<dbReference type="PANTHER" id="PTHR12428:SF65">
    <property type="entry name" value="CYTOCHROME C OXIDASE ASSEMBLY PROTEIN COX18, MITOCHONDRIAL"/>
    <property type="match status" value="1"/>
</dbReference>
<dbReference type="InterPro" id="IPR028053">
    <property type="entry name" value="Membr_insert_YidC_N"/>
</dbReference>
<comment type="subunit">
    <text evidence="14">Interacts with the Sec translocase complex via SecD. Specifically interacts with transmembrane segments of nascent integral membrane proteins during membrane integration.</text>
</comment>
<name>A0A143WQY2_9ENTR</name>
<keyword evidence="10 14" id="KW-0472">Membrane</keyword>
<dbReference type="GO" id="GO:0051205">
    <property type="term" value="P:protein insertion into membrane"/>
    <property type="evidence" value="ECO:0007669"/>
    <property type="project" value="TreeGrafter"/>
</dbReference>
<dbReference type="InterPro" id="IPR001708">
    <property type="entry name" value="YidC/ALB3/OXA1/COX18"/>
</dbReference>
<keyword evidence="5 14" id="KW-1003">Cell membrane</keyword>
<dbReference type="GO" id="GO:0005886">
    <property type="term" value="C:plasma membrane"/>
    <property type="evidence" value="ECO:0007669"/>
    <property type="project" value="UniProtKB-SubCell"/>
</dbReference>
<dbReference type="InterPro" id="IPR038221">
    <property type="entry name" value="YidC_periplasmic_sf"/>
</dbReference>
<comment type="similarity">
    <text evidence="2 14">Belongs to the OXA1/ALB3/YidC family. Type 1 subfamily.</text>
</comment>
<evidence type="ECO:0000256" key="2">
    <source>
        <dbReference type="ARBA" id="ARBA00010527"/>
    </source>
</evidence>
<evidence type="ECO:0000256" key="4">
    <source>
        <dbReference type="ARBA" id="ARBA00022448"/>
    </source>
</evidence>
<evidence type="ECO:0000256" key="11">
    <source>
        <dbReference type="ARBA" id="ARBA00023186"/>
    </source>
</evidence>